<dbReference type="PROSITE" id="PS50975">
    <property type="entry name" value="ATP_GRASP"/>
    <property type="match status" value="1"/>
</dbReference>
<evidence type="ECO:0000256" key="2">
    <source>
        <dbReference type="ARBA" id="ARBA00012957"/>
    </source>
</evidence>
<dbReference type="EC" id="6.2.1.13" evidence="2"/>
<dbReference type="Pfam" id="PF13549">
    <property type="entry name" value="ATP-grasp_5"/>
    <property type="match status" value="1"/>
</dbReference>
<dbReference type="HOGENOM" id="CLU_007415_3_1_2"/>
<dbReference type="GO" id="GO:0043758">
    <property type="term" value="F:acetate-CoA ligase (ADP-forming) activity"/>
    <property type="evidence" value="ECO:0007669"/>
    <property type="project" value="UniProtKB-EC"/>
</dbReference>
<dbReference type="InterPro" id="IPR014089">
    <property type="entry name" value="AcCoA-synth-alpha"/>
</dbReference>
<dbReference type="InParanoid" id="Q9HJ21"/>
<evidence type="ECO:0000256" key="3">
    <source>
        <dbReference type="ARBA" id="ARBA00022598"/>
    </source>
</evidence>
<keyword evidence="3" id="KW-0436">Ligase</keyword>
<dbReference type="EMBL" id="AL445066">
    <property type="protein sequence ID" value="CAC12278.1"/>
    <property type="molecule type" value="Genomic_DNA"/>
</dbReference>
<dbReference type="SUPFAM" id="SSF56059">
    <property type="entry name" value="Glutathione synthetase ATP-binding domain-like"/>
    <property type="match status" value="1"/>
</dbReference>
<dbReference type="STRING" id="273075.gene:9572374"/>
<evidence type="ECO:0000256" key="5">
    <source>
        <dbReference type="ARBA" id="ARBA00022840"/>
    </source>
</evidence>
<accession>Q9HJ21</accession>
<name>Q9HJ21_THEAC</name>
<evidence type="ECO:0000256" key="6">
    <source>
        <dbReference type="PROSITE-ProRule" id="PRU00409"/>
    </source>
</evidence>
<dbReference type="GO" id="GO:0046872">
    <property type="term" value="F:metal ion binding"/>
    <property type="evidence" value="ECO:0007669"/>
    <property type="project" value="InterPro"/>
</dbReference>
<dbReference type="PANTHER" id="PTHR43334">
    <property type="entry name" value="ACETATE--COA LIGASE [ADP-FORMING]"/>
    <property type="match status" value="1"/>
</dbReference>
<dbReference type="EnsemblBacteria" id="CAC12278">
    <property type="protein sequence ID" value="CAC12278"/>
    <property type="gene ID" value="CAC12278"/>
</dbReference>
<dbReference type="InterPro" id="IPR032875">
    <property type="entry name" value="Succ_CoA_lig_flav_dom"/>
</dbReference>
<dbReference type="AlphaFoldDB" id="Q9HJ21"/>
<dbReference type="SUPFAM" id="SSF52210">
    <property type="entry name" value="Succinyl-CoA synthetase domains"/>
    <property type="match status" value="2"/>
</dbReference>
<organism evidence="8 9">
    <name type="scientific">Thermoplasma acidophilum (strain ATCC 25905 / DSM 1728 / JCM 9062 / NBRC 15155 / AMRC-C165)</name>
    <dbReference type="NCBI Taxonomy" id="273075"/>
    <lineage>
        <taxon>Archaea</taxon>
        <taxon>Methanobacteriati</taxon>
        <taxon>Thermoplasmatota</taxon>
        <taxon>Thermoplasmata</taxon>
        <taxon>Thermoplasmatales</taxon>
        <taxon>Thermoplasmataceae</taxon>
        <taxon>Thermoplasma</taxon>
    </lineage>
</organism>
<evidence type="ECO:0000256" key="4">
    <source>
        <dbReference type="ARBA" id="ARBA00022741"/>
    </source>
</evidence>
<dbReference type="KEGG" id="tac:Ta1153"/>
<dbReference type="Proteomes" id="UP000001024">
    <property type="component" value="Chromosome"/>
</dbReference>
<dbReference type="Pfam" id="PF19045">
    <property type="entry name" value="Ligase_CoA_2"/>
    <property type="match status" value="1"/>
</dbReference>
<dbReference type="InterPro" id="IPR003781">
    <property type="entry name" value="CoA-bd"/>
</dbReference>
<dbReference type="Gene3D" id="3.40.50.261">
    <property type="entry name" value="Succinyl-CoA synthetase domains"/>
    <property type="match status" value="2"/>
</dbReference>
<keyword evidence="9" id="KW-1185">Reference proteome</keyword>
<protein>
    <recommendedName>
        <fullName evidence="2">acetate--CoA ligase (ADP-forming)</fullName>
        <ecNumber evidence="2">6.2.1.13</ecNumber>
    </recommendedName>
</protein>
<sequence>MRLSCMDLKSLFYPESVAVIGASADKTKIGYQIVRNLKEGGYQGKVYPVNRKGGNILGYTVYPSIGDVPDKVDLAIISVPAEHTPEAAEECGKKGVFGIIVVASGFSEVGRKDLEDQLVEVCRKYNMRLLGPNVVGLMNNVLKLNASFAPYLPYPGTIGMVSQSGALIVGLDAMTWSNKTGTSFLISIGNMADLDFSDLVSFLAEDNNVSCISLYTEGLKAGRRFIDTARSIKKPIVMLKSGISKHGSVAAASHTGSLAGSHRVYDGALKQAGVVRANSIEELFDLSLTLSLQPPMGGDNLMVVTNGGGIGVLATDQAELSGIPLQTPSDDLQAKIRQVIPSFGSTKNPIDMSAMATPEIYADTIKTVMEDDSVDGLVVLYCEVANLDPSDAAKGIINGVLSSNRKIPVVAGFVGGEHSKNASLYLIKNGIPTFDSPDKAVKAMAALRNHKRMNDLICLGPARPKDLKRDGVGDKLKKYAQAGVKSLNELESKEIFEAYGIKVNKTELAKSRDELKSLLKDFKYPVVLKIQSPDIVHKTDVGGVIVNVKDQDEALKAYDTIISNVKANAPQARIDGVVVEEMFRGDLETIIGTVNDPTFGPTVMFGLGGTAVEVLEDVSFRVAPVCEKEAYDMIRDTVAGKMMQKFRGRGPLNVDAVVDQIIRFSWLAYDHPEIKGIDANPMIVSEDGAIVVDARIML</sequence>
<dbReference type="InterPro" id="IPR016102">
    <property type="entry name" value="Succinyl-CoA_synth-like"/>
</dbReference>
<dbReference type="InterPro" id="IPR013815">
    <property type="entry name" value="ATP_grasp_subdomain_1"/>
</dbReference>
<reference evidence="8 9" key="1">
    <citation type="journal article" date="2000" name="Nature">
        <title>The genome sequence of the thermoacidophilic scavenger Thermoplasma acidophilum.</title>
        <authorList>
            <person name="Ruepp A."/>
            <person name="Graml W."/>
            <person name="Santos-Martinez M.L."/>
            <person name="Koretke K.K."/>
            <person name="Volker C."/>
            <person name="Mewes H.W."/>
            <person name="Frishman D."/>
            <person name="Stocker S."/>
            <person name="Lupas A.N."/>
            <person name="Baumeister W."/>
        </authorList>
    </citation>
    <scope>NUCLEOTIDE SEQUENCE [LARGE SCALE GENOMIC DNA]</scope>
    <source>
        <strain evidence="9">ATCC 25905 / DSM 1728 / JCM 9062 / NBRC 15155 / AMRC-C165</strain>
    </source>
</reference>
<dbReference type="Pfam" id="PF13380">
    <property type="entry name" value="CoA_binding_2"/>
    <property type="match status" value="1"/>
</dbReference>
<dbReference type="NCBIfam" id="TIGR02717">
    <property type="entry name" value="AcCoA-syn-alpha"/>
    <property type="match status" value="1"/>
</dbReference>
<dbReference type="InterPro" id="IPR011761">
    <property type="entry name" value="ATP-grasp"/>
</dbReference>
<dbReference type="Gene3D" id="3.30.1490.20">
    <property type="entry name" value="ATP-grasp fold, A domain"/>
    <property type="match status" value="1"/>
</dbReference>
<dbReference type="eggNOG" id="arCOG01340">
    <property type="taxonomic scope" value="Archaea"/>
</dbReference>
<evidence type="ECO:0000313" key="9">
    <source>
        <dbReference type="Proteomes" id="UP000001024"/>
    </source>
</evidence>
<comment type="catalytic activity">
    <reaction evidence="1">
        <text>acetate + ATP + CoA = acetyl-CoA + ADP + phosphate</text>
        <dbReference type="Rhea" id="RHEA:15081"/>
        <dbReference type="ChEBI" id="CHEBI:30089"/>
        <dbReference type="ChEBI" id="CHEBI:30616"/>
        <dbReference type="ChEBI" id="CHEBI:43474"/>
        <dbReference type="ChEBI" id="CHEBI:57287"/>
        <dbReference type="ChEBI" id="CHEBI:57288"/>
        <dbReference type="ChEBI" id="CHEBI:456216"/>
        <dbReference type="EC" id="6.2.1.13"/>
    </reaction>
</comment>
<feature type="domain" description="ATP-grasp" evidence="7">
    <location>
        <begin position="493"/>
        <end position="529"/>
    </location>
</feature>
<dbReference type="PaxDb" id="273075-Ta1153"/>
<evidence type="ECO:0000313" key="8">
    <source>
        <dbReference type="EMBL" id="CAC12278.1"/>
    </source>
</evidence>
<keyword evidence="4 6" id="KW-0547">Nucleotide-binding</keyword>
<evidence type="ECO:0000256" key="1">
    <source>
        <dbReference type="ARBA" id="ARBA00001619"/>
    </source>
</evidence>
<dbReference type="InterPro" id="IPR036291">
    <property type="entry name" value="NAD(P)-bd_dom_sf"/>
</dbReference>
<dbReference type="FunFam" id="3.30.1490.20:FF:000020">
    <property type="entry name" value="Protein lysine acetyltransferase"/>
    <property type="match status" value="1"/>
</dbReference>
<gene>
    <name evidence="8" type="ordered locus">Ta1153</name>
</gene>
<dbReference type="Pfam" id="PF13607">
    <property type="entry name" value="Succ_CoA_lig"/>
    <property type="match status" value="1"/>
</dbReference>
<proteinExistence type="predicted"/>
<dbReference type="Gene3D" id="3.30.470.20">
    <property type="entry name" value="ATP-grasp fold, B domain"/>
    <property type="match status" value="1"/>
</dbReference>
<dbReference type="InterPro" id="IPR051538">
    <property type="entry name" value="Acyl-CoA_Synth/Transferase"/>
</dbReference>
<dbReference type="PANTHER" id="PTHR43334:SF1">
    <property type="entry name" value="3-HYDROXYPROPIONATE--COA LIGASE [ADP-FORMING]"/>
    <property type="match status" value="1"/>
</dbReference>
<evidence type="ECO:0000259" key="7">
    <source>
        <dbReference type="PROSITE" id="PS50975"/>
    </source>
</evidence>
<dbReference type="Gene3D" id="3.40.50.720">
    <property type="entry name" value="NAD(P)-binding Rossmann-like Domain"/>
    <property type="match status" value="1"/>
</dbReference>
<dbReference type="SMART" id="SM00881">
    <property type="entry name" value="CoA_binding"/>
    <property type="match status" value="1"/>
</dbReference>
<dbReference type="SUPFAM" id="SSF51735">
    <property type="entry name" value="NAD(P)-binding Rossmann-fold domains"/>
    <property type="match status" value="1"/>
</dbReference>
<dbReference type="FunCoup" id="Q9HJ21">
    <property type="interactions" value="41"/>
</dbReference>
<dbReference type="GO" id="GO:0005524">
    <property type="term" value="F:ATP binding"/>
    <property type="evidence" value="ECO:0007669"/>
    <property type="project" value="UniProtKB-UniRule"/>
</dbReference>
<dbReference type="InterPro" id="IPR043938">
    <property type="entry name" value="Ligase_CoA_dom"/>
</dbReference>
<keyword evidence="5 6" id="KW-0067">ATP-binding</keyword>